<feature type="compositionally biased region" description="Polar residues" evidence="1">
    <location>
        <begin position="110"/>
        <end position="119"/>
    </location>
</feature>
<organism evidence="2 3">
    <name type="scientific">Colletotrichum tofieldiae</name>
    <dbReference type="NCBI Taxonomy" id="708197"/>
    <lineage>
        <taxon>Eukaryota</taxon>
        <taxon>Fungi</taxon>
        <taxon>Dikarya</taxon>
        <taxon>Ascomycota</taxon>
        <taxon>Pezizomycotina</taxon>
        <taxon>Sordariomycetes</taxon>
        <taxon>Hypocreomycetidae</taxon>
        <taxon>Glomerellales</taxon>
        <taxon>Glomerellaceae</taxon>
        <taxon>Colletotrichum</taxon>
        <taxon>Colletotrichum spaethianum species complex</taxon>
    </lineage>
</organism>
<name>A0A166P276_9PEZI</name>
<protein>
    <submittedName>
        <fullName evidence="2">Transposase</fullName>
    </submittedName>
</protein>
<gene>
    <name evidence="2" type="ORF">CT0861_11995</name>
</gene>
<evidence type="ECO:0000256" key="1">
    <source>
        <dbReference type="SAM" id="MobiDB-lite"/>
    </source>
</evidence>
<keyword evidence="3" id="KW-1185">Reference proteome</keyword>
<dbReference type="AlphaFoldDB" id="A0A166P276"/>
<feature type="region of interest" description="Disordered" evidence="1">
    <location>
        <begin position="76"/>
        <end position="143"/>
    </location>
</feature>
<proteinExistence type="predicted"/>
<accession>A0A166P276</accession>
<dbReference type="EMBL" id="LFIV01000182">
    <property type="protein sequence ID" value="KZL66310.1"/>
    <property type="molecule type" value="Genomic_DNA"/>
</dbReference>
<feature type="region of interest" description="Disordered" evidence="1">
    <location>
        <begin position="1"/>
        <end position="25"/>
    </location>
</feature>
<feature type="compositionally biased region" description="Basic and acidic residues" evidence="1">
    <location>
        <begin position="93"/>
        <end position="109"/>
    </location>
</feature>
<dbReference type="Proteomes" id="UP000076552">
    <property type="component" value="Unassembled WGS sequence"/>
</dbReference>
<comment type="caution">
    <text evidence="2">The sequence shown here is derived from an EMBL/GenBank/DDBJ whole genome shotgun (WGS) entry which is preliminary data.</text>
</comment>
<feature type="compositionally biased region" description="Pro residues" evidence="1">
    <location>
        <begin position="1"/>
        <end position="10"/>
    </location>
</feature>
<feature type="region of interest" description="Disordered" evidence="1">
    <location>
        <begin position="357"/>
        <end position="382"/>
    </location>
</feature>
<evidence type="ECO:0000313" key="3">
    <source>
        <dbReference type="Proteomes" id="UP000076552"/>
    </source>
</evidence>
<evidence type="ECO:0000313" key="2">
    <source>
        <dbReference type="EMBL" id="KZL66310.1"/>
    </source>
</evidence>
<sequence length="382" mass="42542">MPPSSPPLSPPSHRHHPTIKTAGKPSLPDVSAFSLWSILRLHQRERLVAAPIHWTARHLDLLSCHFICERRPPVPPRNQQQLLGQVSPPLSPSHDEPGGLVESRSDDQAKANSTASPPNDTRDRNSSPKTTSPTSNSLPPSERHVATLARCGVTSFKESALRNILAICLQTVEQTSKRLYFRFESHRIRMPCSVFSCPPSSSLPTDGPRVPTIAYLDRGQLRCHREASLQYIYLPRSSKATARLYHRRLGHITPSDPVRDPYIVALLIALAQSQRHRYHESLEARPAPESFKVHALVGDSEDRHHLVVYTAHVPAAALDRFADPHTTPPASARLAIQTTSLPFQPFASFPERLARTIYPRGTKRSREADDTEPPKGTKAARH</sequence>
<feature type="compositionally biased region" description="Low complexity" evidence="1">
    <location>
        <begin position="127"/>
        <end position="140"/>
    </location>
</feature>
<feature type="compositionally biased region" description="Basic and acidic residues" evidence="1">
    <location>
        <begin position="364"/>
        <end position="375"/>
    </location>
</feature>
<reference evidence="2 3" key="1">
    <citation type="submission" date="2015-06" db="EMBL/GenBank/DDBJ databases">
        <title>Survival trade-offs in plant roots during colonization by closely related pathogenic and mutualistic fungi.</title>
        <authorList>
            <person name="Hacquard S."/>
            <person name="Kracher B."/>
            <person name="Hiruma K."/>
            <person name="Weinman A."/>
            <person name="Muench P."/>
            <person name="Garrido Oter R."/>
            <person name="Ver Loren van Themaat E."/>
            <person name="Dallerey J.-F."/>
            <person name="Damm U."/>
            <person name="Henrissat B."/>
            <person name="Lespinet O."/>
            <person name="Thon M."/>
            <person name="Kemen E."/>
            <person name="McHardy A.C."/>
            <person name="Schulze-Lefert P."/>
            <person name="O'Connell R.J."/>
        </authorList>
    </citation>
    <scope>NUCLEOTIDE SEQUENCE [LARGE SCALE GENOMIC DNA]</scope>
    <source>
        <strain evidence="2 3">0861</strain>
    </source>
</reference>